<organism evidence="3 4">
    <name type="scientific">Ramazzottius varieornatus</name>
    <name type="common">Water bear</name>
    <name type="synonym">Tardigrade</name>
    <dbReference type="NCBI Taxonomy" id="947166"/>
    <lineage>
        <taxon>Eukaryota</taxon>
        <taxon>Metazoa</taxon>
        <taxon>Ecdysozoa</taxon>
        <taxon>Tardigrada</taxon>
        <taxon>Eutardigrada</taxon>
        <taxon>Parachela</taxon>
        <taxon>Hypsibioidea</taxon>
        <taxon>Ramazzottiidae</taxon>
        <taxon>Ramazzottius</taxon>
    </lineage>
</organism>
<feature type="compositionally biased region" description="Polar residues" evidence="2">
    <location>
        <begin position="331"/>
        <end position="349"/>
    </location>
</feature>
<dbReference type="PANTHER" id="PTHR11579">
    <property type="entry name" value="PROTEIN-L-ISOASPARTATE O-METHYLTRANSFERASE"/>
    <property type="match status" value="1"/>
</dbReference>
<feature type="compositionally biased region" description="Low complexity" evidence="2">
    <location>
        <begin position="455"/>
        <end position="464"/>
    </location>
</feature>
<dbReference type="PANTHER" id="PTHR11579:SF9">
    <property type="entry name" value="PROTEIN-L-ISOASPARTATE O-METHYLTRANSFERASE"/>
    <property type="match status" value="1"/>
</dbReference>
<gene>
    <name evidence="3" type="primary">RvY_10193-1</name>
    <name evidence="3" type="synonym">RvY_10193.1</name>
    <name evidence="3" type="ORF">RvY_10193</name>
</gene>
<dbReference type="CDD" id="cd02440">
    <property type="entry name" value="AdoMet_MTases"/>
    <property type="match status" value="1"/>
</dbReference>
<name>A0A1D1VJQ9_RAMVA</name>
<evidence type="ECO:0000256" key="1">
    <source>
        <dbReference type="ARBA" id="ARBA00005369"/>
    </source>
</evidence>
<dbReference type="Proteomes" id="UP000186922">
    <property type="component" value="Unassembled WGS sequence"/>
</dbReference>
<dbReference type="STRING" id="947166.A0A1D1VJQ9"/>
<dbReference type="AlphaFoldDB" id="A0A1D1VJQ9"/>
<feature type="region of interest" description="Disordered" evidence="2">
    <location>
        <begin position="430"/>
        <end position="474"/>
    </location>
</feature>
<dbReference type="EMBL" id="BDGG01000005">
    <property type="protein sequence ID" value="GAU99153.1"/>
    <property type="molecule type" value="Genomic_DNA"/>
</dbReference>
<dbReference type="GO" id="GO:0005737">
    <property type="term" value="C:cytoplasm"/>
    <property type="evidence" value="ECO:0007669"/>
    <property type="project" value="TreeGrafter"/>
</dbReference>
<feature type="compositionally biased region" description="Polar residues" evidence="2">
    <location>
        <begin position="436"/>
        <end position="448"/>
    </location>
</feature>
<protein>
    <recommendedName>
        <fullName evidence="5">Protein-L-isoaspartate O-methyltransferase domain-containing protein 1</fullName>
    </recommendedName>
</protein>
<dbReference type="Pfam" id="PF01135">
    <property type="entry name" value="PCMT"/>
    <property type="match status" value="1"/>
</dbReference>
<dbReference type="GO" id="GO:0004719">
    <property type="term" value="F:protein-L-isoaspartate (D-aspartate) O-methyltransferase activity"/>
    <property type="evidence" value="ECO:0007669"/>
    <property type="project" value="InterPro"/>
</dbReference>
<dbReference type="InterPro" id="IPR029063">
    <property type="entry name" value="SAM-dependent_MTases_sf"/>
</dbReference>
<proteinExistence type="inferred from homology"/>
<comment type="similarity">
    <text evidence="1">Belongs to the methyltransferase superfamily. L-isoaspartyl/D-aspartyl protein methyltransferase family.</text>
</comment>
<evidence type="ECO:0000256" key="2">
    <source>
        <dbReference type="SAM" id="MobiDB-lite"/>
    </source>
</evidence>
<sequence length="592" mass="64713">MGGAVSSGRDNDDLIDNLVEGNFIKTEALQRVFRCVDRALYYLPEERAQAYRDQAWRYGTLHLSAPCIYAEVLGNLGLQPGMSFLNIGSGTGYLSTLAGLIVGLYGENHGVEIHESNVKYSMERLQHFLKESVALRYYDFAQPKFMVGNGLALGPEFHGRYDRIYVGAACDDEECIKKFSEMLKIGGAMIIPTEHSLVKVERTSATATATTNLMQCSFASLIQPQPSALSECVPPLNSPPKLKYICRSVIVRSMRNSVFSESAVYSDHPLWMPRTTKKHAEASSRRRLHRVVFPLLLAQEDGEDEPRIVLGNPINTNDNGNDAPAAHELQQPGSSQSAEVAGRSQSTGSEESEVEQAGQGLGSLEIEVTGDADTDEDLELPDYIEGGYGQGMDIDDPAQIARDEAIMADPVGRFKNGNYDFSPEVRARMRKRRLSTRTASESQPANSTDPKRRTSTGQTSTSSQALPSTSERPIELAARRVAERVGNLSGYMMSAEIDAGSETSSSSVQGGTSERAILTRPLGEDRVGVERVSTVVEDPEVDAVPDPNSADSTLPSALAMDVRMVEAVQSLPLPKSFQRFINFDRPLEEDLC</sequence>
<evidence type="ECO:0000313" key="3">
    <source>
        <dbReference type="EMBL" id="GAU99153.1"/>
    </source>
</evidence>
<feature type="region of interest" description="Disordered" evidence="2">
    <location>
        <begin position="304"/>
        <end position="361"/>
    </location>
</feature>
<dbReference type="OrthoDB" id="10257972at2759"/>
<comment type="caution">
    <text evidence="3">The sequence shown here is derived from an EMBL/GenBank/DDBJ whole genome shotgun (WGS) entry which is preliminary data.</text>
</comment>
<evidence type="ECO:0000313" key="4">
    <source>
        <dbReference type="Proteomes" id="UP000186922"/>
    </source>
</evidence>
<keyword evidence="4" id="KW-1185">Reference proteome</keyword>
<evidence type="ECO:0008006" key="5">
    <source>
        <dbReference type="Google" id="ProtNLM"/>
    </source>
</evidence>
<dbReference type="SUPFAM" id="SSF53335">
    <property type="entry name" value="S-adenosyl-L-methionine-dependent methyltransferases"/>
    <property type="match status" value="1"/>
</dbReference>
<dbReference type="Gene3D" id="3.40.50.150">
    <property type="entry name" value="Vaccinia Virus protein VP39"/>
    <property type="match status" value="1"/>
</dbReference>
<dbReference type="InterPro" id="IPR000682">
    <property type="entry name" value="PCMT"/>
</dbReference>
<accession>A0A1D1VJQ9</accession>
<reference evidence="3 4" key="1">
    <citation type="journal article" date="2016" name="Nat. Commun.">
        <title>Extremotolerant tardigrade genome and improved radiotolerance of human cultured cells by tardigrade-unique protein.</title>
        <authorList>
            <person name="Hashimoto T."/>
            <person name="Horikawa D.D."/>
            <person name="Saito Y."/>
            <person name="Kuwahara H."/>
            <person name="Kozuka-Hata H."/>
            <person name="Shin-I T."/>
            <person name="Minakuchi Y."/>
            <person name="Ohishi K."/>
            <person name="Motoyama A."/>
            <person name="Aizu T."/>
            <person name="Enomoto A."/>
            <person name="Kondo K."/>
            <person name="Tanaka S."/>
            <person name="Hara Y."/>
            <person name="Koshikawa S."/>
            <person name="Sagara H."/>
            <person name="Miura T."/>
            <person name="Yokobori S."/>
            <person name="Miyagawa K."/>
            <person name="Suzuki Y."/>
            <person name="Kubo T."/>
            <person name="Oyama M."/>
            <person name="Kohara Y."/>
            <person name="Fujiyama A."/>
            <person name="Arakawa K."/>
            <person name="Katayama T."/>
            <person name="Toyoda A."/>
            <person name="Kunieda T."/>
        </authorList>
    </citation>
    <scope>NUCLEOTIDE SEQUENCE [LARGE SCALE GENOMIC DNA]</scope>
    <source>
        <strain evidence="3 4">YOKOZUNA-1</strain>
    </source>
</reference>